<organism evidence="9 10">
    <name type="scientific">Sesamum indicum</name>
    <name type="common">Oriental sesame</name>
    <name type="synonym">Sesamum orientale</name>
    <dbReference type="NCBI Taxonomy" id="4182"/>
    <lineage>
        <taxon>Eukaryota</taxon>
        <taxon>Viridiplantae</taxon>
        <taxon>Streptophyta</taxon>
        <taxon>Embryophyta</taxon>
        <taxon>Tracheophyta</taxon>
        <taxon>Spermatophyta</taxon>
        <taxon>Magnoliopsida</taxon>
        <taxon>eudicotyledons</taxon>
        <taxon>Gunneridae</taxon>
        <taxon>Pentapetalae</taxon>
        <taxon>asterids</taxon>
        <taxon>lamiids</taxon>
        <taxon>Lamiales</taxon>
        <taxon>Pedaliaceae</taxon>
        <taxon>Sesamum</taxon>
    </lineage>
</organism>
<feature type="transmembrane region" description="Helical" evidence="7">
    <location>
        <begin position="49"/>
        <end position="66"/>
    </location>
</feature>
<keyword evidence="7" id="KW-0472">Membrane</keyword>
<dbReference type="FunFam" id="3.60.40.10:FF:000079">
    <property type="entry name" value="Probable protein phosphatase 2C 74"/>
    <property type="match status" value="1"/>
</dbReference>
<dbReference type="KEGG" id="sind:105174878"/>
<evidence type="ECO:0000256" key="4">
    <source>
        <dbReference type="ARBA" id="ARBA00022801"/>
    </source>
</evidence>
<name>A0A6I9UC14_SESIN</name>
<dbReference type="SMART" id="SM00332">
    <property type="entry name" value="PP2Cc"/>
    <property type="match status" value="1"/>
</dbReference>
<evidence type="ECO:0000256" key="1">
    <source>
        <dbReference type="ARBA" id="ARBA00001936"/>
    </source>
</evidence>
<dbReference type="CDD" id="cd00143">
    <property type="entry name" value="PP2Cc"/>
    <property type="match status" value="1"/>
</dbReference>
<keyword evidence="3" id="KW-0479">Metal-binding</keyword>
<dbReference type="SMART" id="SM00331">
    <property type="entry name" value="PP2C_SIG"/>
    <property type="match status" value="1"/>
</dbReference>
<protein>
    <submittedName>
        <fullName evidence="10">Probable protein phosphatase 2C 2</fullName>
    </submittedName>
</protein>
<dbReference type="InterPro" id="IPR015655">
    <property type="entry name" value="PP2C"/>
</dbReference>
<dbReference type="Gene3D" id="3.60.40.10">
    <property type="entry name" value="PPM-type phosphatase domain"/>
    <property type="match status" value="1"/>
</dbReference>
<evidence type="ECO:0000259" key="8">
    <source>
        <dbReference type="PROSITE" id="PS51746"/>
    </source>
</evidence>
<dbReference type="GO" id="GO:0004722">
    <property type="term" value="F:protein serine/threonine phosphatase activity"/>
    <property type="evidence" value="ECO:0007669"/>
    <property type="project" value="InterPro"/>
</dbReference>
<evidence type="ECO:0000313" key="10">
    <source>
        <dbReference type="RefSeq" id="XP_011095413.2"/>
    </source>
</evidence>
<evidence type="ECO:0000256" key="6">
    <source>
        <dbReference type="ARBA" id="ARBA00023211"/>
    </source>
</evidence>
<dbReference type="PANTHER" id="PTHR47992">
    <property type="entry name" value="PROTEIN PHOSPHATASE"/>
    <property type="match status" value="1"/>
</dbReference>
<comment type="cofactor">
    <cofactor evidence="2">
        <name>Mg(2+)</name>
        <dbReference type="ChEBI" id="CHEBI:18420"/>
    </cofactor>
</comment>
<keyword evidence="6" id="KW-0464">Manganese</keyword>
<reference evidence="10" key="1">
    <citation type="submission" date="2025-08" db="UniProtKB">
        <authorList>
            <consortium name="RefSeq"/>
        </authorList>
    </citation>
    <scope>IDENTIFICATION</scope>
</reference>
<keyword evidence="5" id="KW-0460">Magnesium</keyword>
<evidence type="ECO:0000256" key="3">
    <source>
        <dbReference type="ARBA" id="ARBA00022723"/>
    </source>
</evidence>
<evidence type="ECO:0000313" key="9">
    <source>
        <dbReference type="Proteomes" id="UP000504604"/>
    </source>
</evidence>
<dbReference type="GeneID" id="105174878"/>
<dbReference type="InterPro" id="IPR036457">
    <property type="entry name" value="PPM-type-like_dom_sf"/>
</dbReference>
<dbReference type="GO" id="GO:0046872">
    <property type="term" value="F:metal ion binding"/>
    <property type="evidence" value="ECO:0007669"/>
    <property type="project" value="UniProtKB-KW"/>
</dbReference>
<comment type="cofactor">
    <cofactor evidence="1">
        <name>Mn(2+)</name>
        <dbReference type="ChEBI" id="CHEBI:29035"/>
    </cofactor>
</comment>
<dbReference type="Pfam" id="PF00481">
    <property type="entry name" value="PP2C"/>
    <property type="match status" value="1"/>
</dbReference>
<evidence type="ECO:0000256" key="7">
    <source>
        <dbReference type="SAM" id="Phobius"/>
    </source>
</evidence>
<dbReference type="RefSeq" id="XP_011095413.2">
    <property type="nucleotide sequence ID" value="XM_011097111.2"/>
</dbReference>
<keyword evidence="7" id="KW-0812">Transmembrane</keyword>
<evidence type="ECO:0000256" key="2">
    <source>
        <dbReference type="ARBA" id="ARBA00001946"/>
    </source>
</evidence>
<feature type="domain" description="PPM-type phosphatase" evidence="8">
    <location>
        <begin position="177"/>
        <end position="427"/>
    </location>
</feature>
<accession>A0A6I9UC14</accession>
<proteinExistence type="predicted"/>
<dbReference type="OrthoDB" id="10264738at2759"/>
<evidence type="ECO:0000256" key="5">
    <source>
        <dbReference type="ARBA" id="ARBA00022842"/>
    </source>
</evidence>
<dbReference type="SUPFAM" id="SSF81606">
    <property type="entry name" value="PP2C-like"/>
    <property type="match status" value="1"/>
</dbReference>
<dbReference type="PROSITE" id="PS51746">
    <property type="entry name" value="PPM_2"/>
    <property type="match status" value="1"/>
</dbReference>
<sequence>MIDLLLIASSTFILFCYCLCVIIRSSQYCIVHLNYYWNKFSTMIDVRPAFFRLSVISIALYFLRLLRLRRMTCMALLIAPAPPPPPPPPTTSPSCTCHHHQPCTSSNSQLDPNHLPNNIGIKNKQLLIGRGNSNEVLVKPSRKRPARLVVPTDLDSIEKVKRMDNMMKELEIIQGRDFFLASKKGRREVMEDRHAVVLDISGDPKQAFFVVIDGHGGHEAADYVAKNLGKNIVNELQGVGVGKAGNQIEAALRGGYSATDKEFLAQDVHGGACAAGVLLKDGEVHAAHVGDCKVVLSRKGKAITLTNEHRLSREDERERIENSGGFLHCHNGVWRVNGSLAISRAFGDVHLKDWIICEPEIVKVALTSECEFLIVASDGLWDRVSDQEAVDVVVSRNHMMIESCRKLVEISSSRGNRDDITVMLINLHNFKMITHTHTHI</sequence>
<dbReference type="Proteomes" id="UP000504604">
    <property type="component" value="Linkage group LG2"/>
</dbReference>
<dbReference type="InterPro" id="IPR001932">
    <property type="entry name" value="PPM-type_phosphatase-like_dom"/>
</dbReference>
<keyword evidence="7" id="KW-1133">Transmembrane helix</keyword>
<gene>
    <name evidence="10" type="primary">LOC105174878</name>
</gene>
<dbReference type="InParanoid" id="A0A6I9UC14"/>
<dbReference type="AlphaFoldDB" id="A0A6I9UC14"/>
<keyword evidence="9" id="KW-1185">Reference proteome</keyword>
<keyword evidence="4" id="KW-0378">Hydrolase</keyword>